<dbReference type="HOGENOM" id="CLU_3157446_0_0_9"/>
<comment type="caution">
    <text evidence="1">The sequence shown here is derived from an EMBL/GenBank/DDBJ whole genome shotgun (WGS) entry which is preliminary data.</text>
</comment>
<evidence type="ECO:0000313" key="2">
    <source>
        <dbReference type="Proteomes" id="UP000016662"/>
    </source>
</evidence>
<gene>
    <name evidence="1" type="ORF">RUMCAL_02493</name>
</gene>
<protein>
    <submittedName>
        <fullName evidence="1">Uncharacterized protein</fullName>
    </submittedName>
</protein>
<dbReference type="EMBL" id="AWVF01000297">
    <property type="protein sequence ID" value="ERJ92213.1"/>
    <property type="molecule type" value="Genomic_DNA"/>
</dbReference>
<reference evidence="1 2" key="1">
    <citation type="submission" date="2013-07" db="EMBL/GenBank/DDBJ databases">
        <authorList>
            <person name="Weinstock G."/>
            <person name="Sodergren E."/>
            <person name="Wylie T."/>
            <person name="Fulton L."/>
            <person name="Fulton R."/>
            <person name="Fronick C."/>
            <person name="O'Laughlin M."/>
            <person name="Godfrey J."/>
            <person name="Miner T."/>
            <person name="Herter B."/>
            <person name="Appelbaum E."/>
            <person name="Cordes M."/>
            <person name="Lek S."/>
            <person name="Wollam A."/>
            <person name="Pepin K.H."/>
            <person name="Palsikar V.B."/>
            <person name="Mitreva M."/>
            <person name="Wilson R.K."/>
        </authorList>
    </citation>
    <scope>NUCLEOTIDE SEQUENCE [LARGE SCALE GENOMIC DNA]</scope>
    <source>
        <strain evidence="1 2">ATCC 27760</strain>
    </source>
</reference>
<sequence length="48" mass="5367">MISVVFILPYYWDKIKGNTERLHTSLSGDSAVQTFPAVCFACAPVNYL</sequence>
<dbReference type="Proteomes" id="UP000016662">
    <property type="component" value="Unassembled WGS sequence"/>
</dbReference>
<dbReference type="AlphaFoldDB" id="U2LYP2"/>
<keyword evidence="2" id="KW-1185">Reference proteome</keyword>
<name>U2LYP2_9FIRM</name>
<accession>U2LYP2</accession>
<organism evidence="1 2">
    <name type="scientific">Ruminococcus callidus ATCC 27760</name>
    <dbReference type="NCBI Taxonomy" id="411473"/>
    <lineage>
        <taxon>Bacteria</taxon>
        <taxon>Bacillati</taxon>
        <taxon>Bacillota</taxon>
        <taxon>Clostridia</taxon>
        <taxon>Eubacteriales</taxon>
        <taxon>Oscillospiraceae</taxon>
        <taxon>Ruminococcus</taxon>
    </lineage>
</organism>
<dbReference type="STRING" id="411473.RUMCAL_02493"/>
<proteinExistence type="predicted"/>
<evidence type="ECO:0000313" key="1">
    <source>
        <dbReference type="EMBL" id="ERJ92213.1"/>
    </source>
</evidence>